<keyword evidence="2" id="KW-0489">Methyltransferase</keyword>
<dbReference type="EMBL" id="FOIJ01000023">
    <property type="protein sequence ID" value="SEU37001.1"/>
    <property type="molecule type" value="Genomic_DNA"/>
</dbReference>
<sequence>MLKPVDEPLIRALQLDGPYRIADIGCGGGETAFEILRQAPVGSTVHGFDITPSLIEAARARIPPADRAIAFDVADMGTAAAPEAPYHRLASRFGIMFFDDPPAAFANLARWLAPGGRFAFAVWGPQADNPWVTSVRDAAAEAVDIPPTEPDAPGPFRYAKVDTLLHLLGRAGLDGLDARDWRGTLPIGEGLSPGDAASFALASFSSFGELLAKAGDAALQAAHQALTARFARHHQDGAVRMGACVHIVTGTRP</sequence>
<dbReference type="Gene3D" id="3.40.50.150">
    <property type="entry name" value="Vaccinia Virus protein VP39"/>
    <property type="match status" value="1"/>
</dbReference>
<evidence type="ECO:0000313" key="2">
    <source>
        <dbReference type="EMBL" id="SEU37001.1"/>
    </source>
</evidence>
<evidence type="ECO:0000313" key="3">
    <source>
        <dbReference type="Proteomes" id="UP000199181"/>
    </source>
</evidence>
<dbReference type="PANTHER" id="PTHR43591">
    <property type="entry name" value="METHYLTRANSFERASE"/>
    <property type="match status" value="1"/>
</dbReference>
<reference evidence="3" key="1">
    <citation type="submission" date="2016-10" db="EMBL/GenBank/DDBJ databases">
        <authorList>
            <person name="Varghese N."/>
            <person name="Submissions S."/>
        </authorList>
    </citation>
    <scope>NUCLEOTIDE SEQUENCE [LARGE SCALE GENOMIC DNA]</scope>
    <source>
        <strain evidence="3">DSM 16858</strain>
    </source>
</reference>
<evidence type="ECO:0000259" key="1">
    <source>
        <dbReference type="Pfam" id="PF13649"/>
    </source>
</evidence>
<organism evidence="2 3">
    <name type="scientific">Stigmatella erecta</name>
    <dbReference type="NCBI Taxonomy" id="83460"/>
    <lineage>
        <taxon>Bacteria</taxon>
        <taxon>Pseudomonadati</taxon>
        <taxon>Myxococcota</taxon>
        <taxon>Myxococcia</taxon>
        <taxon>Myxococcales</taxon>
        <taxon>Cystobacterineae</taxon>
        <taxon>Archangiaceae</taxon>
        <taxon>Stigmatella</taxon>
    </lineage>
</organism>
<dbReference type="SUPFAM" id="SSF53335">
    <property type="entry name" value="S-adenosyl-L-methionine-dependent methyltransferases"/>
    <property type="match status" value="1"/>
</dbReference>
<protein>
    <submittedName>
        <fullName evidence="2">Methyltransferase domain-containing protein</fullName>
    </submittedName>
</protein>
<feature type="domain" description="Methyltransferase" evidence="1">
    <location>
        <begin position="21"/>
        <end position="116"/>
    </location>
</feature>
<keyword evidence="3" id="KW-1185">Reference proteome</keyword>
<keyword evidence="2" id="KW-0808">Transferase</keyword>
<dbReference type="InterPro" id="IPR041698">
    <property type="entry name" value="Methyltransf_25"/>
</dbReference>
<gene>
    <name evidence="2" type="ORF">SAMN05443639_12334</name>
</gene>
<dbReference type="CDD" id="cd02440">
    <property type="entry name" value="AdoMet_MTases"/>
    <property type="match status" value="1"/>
</dbReference>
<dbReference type="GO" id="GO:0032259">
    <property type="term" value="P:methylation"/>
    <property type="evidence" value="ECO:0007669"/>
    <property type="project" value="UniProtKB-KW"/>
</dbReference>
<dbReference type="Proteomes" id="UP000199181">
    <property type="component" value="Unassembled WGS sequence"/>
</dbReference>
<dbReference type="Pfam" id="PF13649">
    <property type="entry name" value="Methyltransf_25"/>
    <property type="match status" value="1"/>
</dbReference>
<accession>A0A1I0LA42</accession>
<dbReference type="GO" id="GO:0008168">
    <property type="term" value="F:methyltransferase activity"/>
    <property type="evidence" value="ECO:0007669"/>
    <property type="project" value="UniProtKB-KW"/>
</dbReference>
<dbReference type="InterPro" id="IPR029063">
    <property type="entry name" value="SAM-dependent_MTases_sf"/>
</dbReference>
<name>A0A1I0LA42_9BACT</name>
<dbReference type="AlphaFoldDB" id="A0A1I0LA42"/>
<proteinExistence type="predicted"/>